<accession>A0A426QIT2</accession>
<comment type="caution">
    <text evidence="2">The sequence shown here is derived from an EMBL/GenBank/DDBJ whole genome shotgun (WGS) entry which is preliminary data.</text>
</comment>
<protein>
    <submittedName>
        <fullName evidence="2">Host attachment protein</fullName>
    </submittedName>
</protein>
<dbReference type="EMBL" id="QZMU01000001">
    <property type="protein sequence ID" value="RRQ21658.1"/>
    <property type="molecule type" value="Genomic_DNA"/>
</dbReference>
<organism evidence="2 3">
    <name type="scientific">Thiohalobacter thiocyanaticus</name>
    <dbReference type="NCBI Taxonomy" id="585455"/>
    <lineage>
        <taxon>Bacteria</taxon>
        <taxon>Pseudomonadati</taxon>
        <taxon>Pseudomonadota</taxon>
        <taxon>Gammaproteobacteria</taxon>
        <taxon>Thiohalobacterales</taxon>
        <taxon>Thiohalobacteraceae</taxon>
        <taxon>Thiohalobacter</taxon>
    </lineage>
</organism>
<dbReference type="AlphaFoldDB" id="A0A426QIT2"/>
<dbReference type="Proteomes" id="UP000287798">
    <property type="component" value="Unassembled WGS sequence"/>
</dbReference>
<feature type="region of interest" description="Disordered" evidence="1">
    <location>
        <begin position="63"/>
        <end position="113"/>
    </location>
</feature>
<name>A0A426QIT2_9GAMM</name>
<keyword evidence="3" id="KW-1185">Reference proteome</keyword>
<gene>
    <name evidence="2" type="ORF">D6C00_06655</name>
</gene>
<reference evidence="2 3" key="1">
    <citation type="journal article" date="2010" name="Int. J. Syst. Evol. Microbiol.">
        <title>Thiohalobacter thiocyanaticus gen. nov., sp. nov., a moderately halophilic, sulfur-oxidizing gammaproteobacterium from hypersaline lakes, that utilizes thiocyanate.</title>
        <authorList>
            <person name="Sorokin D.Y."/>
            <person name="Kovaleva O.L."/>
            <person name="Tourova T.P."/>
            <person name="Muyzer G."/>
        </authorList>
    </citation>
    <scope>NUCLEOTIDE SEQUENCE [LARGE SCALE GENOMIC DNA]</scope>
    <source>
        <strain evidence="2 3">Hrh1</strain>
    </source>
</reference>
<proteinExistence type="predicted"/>
<feature type="region of interest" description="Disordered" evidence="1">
    <location>
        <begin position="1"/>
        <end position="25"/>
    </location>
</feature>
<feature type="compositionally biased region" description="Basic and acidic residues" evidence="1">
    <location>
        <begin position="81"/>
        <end position="94"/>
    </location>
</feature>
<sequence>MLMPSISVFSSDTLSPGTPPRWRGASVLPDRRLKPSQELRMNQNYIVVADGLRARFFTLQDTPFPEMESGPNLTEVSDLVNSDREQDMWSEKKSGRNRSSVSGSAHGYDDHRTQHEEEFVRRFARSVAEEVKRLTNGHGARELVLVAQKKTLGHLRNELNGRIRSDVQIHELAKDLSKMSPLEIHAHLAKEKLVPERRNPGER</sequence>
<dbReference type="InterPro" id="IPR019291">
    <property type="entry name" value="Host_attachment_protein"/>
</dbReference>
<evidence type="ECO:0000313" key="2">
    <source>
        <dbReference type="EMBL" id="RRQ21658.1"/>
    </source>
</evidence>
<feature type="compositionally biased region" description="Polar residues" evidence="1">
    <location>
        <begin position="7"/>
        <end position="16"/>
    </location>
</feature>
<dbReference type="Pfam" id="PF10116">
    <property type="entry name" value="Host_attach"/>
    <property type="match status" value="1"/>
</dbReference>
<evidence type="ECO:0000313" key="3">
    <source>
        <dbReference type="Proteomes" id="UP000287798"/>
    </source>
</evidence>
<evidence type="ECO:0000256" key="1">
    <source>
        <dbReference type="SAM" id="MobiDB-lite"/>
    </source>
</evidence>